<evidence type="ECO:0000256" key="5">
    <source>
        <dbReference type="ARBA" id="ARBA00022692"/>
    </source>
</evidence>
<evidence type="ECO:0000256" key="1">
    <source>
        <dbReference type="ARBA" id="ARBA00004429"/>
    </source>
</evidence>
<dbReference type="PANTHER" id="PTHR30012:SF0">
    <property type="entry name" value="TYPE II SECRETION SYSTEM PROTEIN F-RELATED"/>
    <property type="match status" value="1"/>
</dbReference>
<dbReference type="Gene3D" id="1.20.81.30">
    <property type="entry name" value="Type II secretion system (T2SS), domain F"/>
    <property type="match status" value="2"/>
</dbReference>
<sequence>MKLFTYQVVDASGSTIKSSIEAESIEEATASLVSRGLYILKISQSSNFSAIFEGLLGRKKVKRAEIIDLANNLSVMVGAGLPLLTTLGDIGAAVTNPHLQAIIAEIKQSVEQGTSFSDALEPHARVFPDVFRRLVRVGEETGSFERSLKDVAEHLQRMEDLSGSIKRALIYPAFAIATTLGALAFWMIYVLPKIIVTLKGLGVKLPLLTRILIVTSNLSQRFWYVGIILPITLFVLIKLFKQTERGRYLVDLAKLKLPIYKLIEYNRLLALFAEQMRILIVAGLTVDRTLNIVSDIMGNVIFQQAITTIRDEITYGSTIAEALKRQKVFPPLLVRLVSVGESSGTLDEQFSFLARHYLKTMDDVSDKLGKIIEPLVITVVGVLFAVIISGLLLPIYDLVSKVGKG</sequence>
<dbReference type="FunFam" id="1.20.81.30:FF:000001">
    <property type="entry name" value="Type II secretion system protein F"/>
    <property type="match status" value="1"/>
</dbReference>
<dbReference type="GO" id="GO:0005886">
    <property type="term" value="C:plasma membrane"/>
    <property type="evidence" value="ECO:0007669"/>
    <property type="project" value="UniProtKB-SubCell"/>
</dbReference>
<comment type="similarity">
    <text evidence="2">Belongs to the GSP F family.</text>
</comment>
<dbReference type="EMBL" id="FUWR01000008">
    <property type="protein sequence ID" value="SJZ82697.1"/>
    <property type="molecule type" value="Genomic_DNA"/>
</dbReference>
<reference evidence="11" key="1">
    <citation type="submission" date="2017-02" db="EMBL/GenBank/DDBJ databases">
        <authorList>
            <person name="Varghese N."/>
            <person name="Submissions S."/>
        </authorList>
    </citation>
    <scope>NUCLEOTIDE SEQUENCE [LARGE SCALE GENOMIC DNA]</scope>
    <source>
        <strain evidence="11">ATCC BAA-34</strain>
    </source>
</reference>
<feature type="transmembrane region" description="Helical" evidence="8">
    <location>
        <begin position="168"/>
        <end position="189"/>
    </location>
</feature>
<evidence type="ECO:0000256" key="6">
    <source>
        <dbReference type="ARBA" id="ARBA00022989"/>
    </source>
</evidence>
<gene>
    <name evidence="10" type="ORF">SAMN02745119_01731</name>
</gene>
<evidence type="ECO:0000256" key="7">
    <source>
        <dbReference type="ARBA" id="ARBA00023136"/>
    </source>
</evidence>
<evidence type="ECO:0000313" key="11">
    <source>
        <dbReference type="Proteomes" id="UP000190102"/>
    </source>
</evidence>
<feature type="domain" description="Type II secretion system protein GspF" evidence="9">
    <location>
        <begin position="272"/>
        <end position="394"/>
    </location>
</feature>
<dbReference type="PANTHER" id="PTHR30012">
    <property type="entry name" value="GENERAL SECRETION PATHWAY PROTEIN"/>
    <property type="match status" value="1"/>
</dbReference>
<dbReference type="InterPro" id="IPR018076">
    <property type="entry name" value="T2SS_GspF_dom"/>
</dbReference>
<dbReference type="Proteomes" id="UP000190102">
    <property type="component" value="Unassembled WGS sequence"/>
</dbReference>
<evidence type="ECO:0000256" key="8">
    <source>
        <dbReference type="SAM" id="Phobius"/>
    </source>
</evidence>
<dbReference type="InterPro" id="IPR003004">
    <property type="entry name" value="GspF/PilC"/>
</dbReference>
<keyword evidence="4" id="KW-0997">Cell inner membrane</keyword>
<keyword evidence="6 8" id="KW-1133">Transmembrane helix</keyword>
<keyword evidence="11" id="KW-1185">Reference proteome</keyword>
<feature type="transmembrane region" description="Helical" evidence="8">
    <location>
        <begin position="222"/>
        <end position="240"/>
    </location>
</feature>
<name>A0A1T4NU97_9BACT</name>
<dbReference type="Pfam" id="PF00482">
    <property type="entry name" value="T2SSF"/>
    <property type="match status" value="2"/>
</dbReference>
<keyword evidence="7 8" id="KW-0472">Membrane</keyword>
<evidence type="ECO:0000256" key="3">
    <source>
        <dbReference type="ARBA" id="ARBA00022475"/>
    </source>
</evidence>
<feature type="transmembrane region" description="Helical" evidence="8">
    <location>
        <begin position="375"/>
        <end position="396"/>
    </location>
</feature>
<dbReference type="RefSeq" id="WP_078790032.1">
    <property type="nucleotide sequence ID" value="NZ_FUWR01000008.1"/>
</dbReference>
<dbReference type="OrthoDB" id="9805682at2"/>
<evidence type="ECO:0000256" key="2">
    <source>
        <dbReference type="ARBA" id="ARBA00005745"/>
    </source>
</evidence>
<comment type="subcellular location">
    <subcellularLocation>
        <location evidence="1">Cell inner membrane</location>
        <topology evidence="1">Multi-pass membrane protein</topology>
    </subcellularLocation>
</comment>
<feature type="domain" description="Type II secretion system protein GspF" evidence="9">
    <location>
        <begin position="70"/>
        <end position="192"/>
    </location>
</feature>
<dbReference type="STRING" id="115783.SAMN02745119_01731"/>
<proteinExistence type="inferred from homology"/>
<dbReference type="PRINTS" id="PR00812">
    <property type="entry name" value="BCTERIALGSPF"/>
</dbReference>
<dbReference type="InterPro" id="IPR042094">
    <property type="entry name" value="T2SS_GspF_sf"/>
</dbReference>
<accession>A0A1T4NU97</accession>
<dbReference type="AlphaFoldDB" id="A0A1T4NU97"/>
<evidence type="ECO:0000259" key="9">
    <source>
        <dbReference type="Pfam" id="PF00482"/>
    </source>
</evidence>
<keyword evidence="5 8" id="KW-0812">Transmembrane</keyword>
<evidence type="ECO:0000256" key="4">
    <source>
        <dbReference type="ARBA" id="ARBA00022519"/>
    </source>
</evidence>
<keyword evidence="3" id="KW-1003">Cell membrane</keyword>
<organism evidence="10 11">
    <name type="scientific">Trichlorobacter thiogenes</name>
    <dbReference type="NCBI Taxonomy" id="115783"/>
    <lineage>
        <taxon>Bacteria</taxon>
        <taxon>Pseudomonadati</taxon>
        <taxon>Thermodesulfobacteriota</taxon>
        <taxon>Desulfuromonadia</taxon>
        <taxon>Geobacterales</taxon>
        <taxon>Geobacteraceae</taxon>
        <taxon>Trichlorobacter</taxon>
    </lineage>
</organism>
<protein>
    <submittedName>
        <fullName evidence="10">General secretion pathway protein F</fullName>
    </submittedName>
</protein>
<evidence type="ECO:0000313" key="10">
    <source>
        <dbReference type="EMBL" id="SJZ82697.1"/>
    </source>
</evidence>